<evidence type="ECO:0000256" key="4">
    <source>
        <dbReference type="ARBA" id="ARBA00022989"/>
    </source>
</evidence>
<dbReference type="GO" id="GO:0016020">
    <property type="term" value="C:membrane"/>
    <property type="evidence" value="ECO:0007669"/>
    <property type="project" value="UniProtKB-SubCell"/>
</dbReference>
<dbReference type="HOGENOM" id="CLU_004495_0_3_1"/>
<name>A0A0C2ZQ76_9AGAM</name>
<dbReference type="Gene3D" id="1.20.1740.10">
    <property type="entry name" value="Amino acid/polyamine transporter I"/>
    <property type="match status" value="1"/>
</dbReference>
<dbReference type="InterPro" id="IPR002293">
    <property type="entry name" value="AA/rel_permease1"/>
</dbReference>
<evidence type="ECO:0000256" key="1">
    <source>
        <dbReference type="ARBA" id="ARBA00004141"/>
    </source>
</evidence>
<dbReference type="GO" id="GO:0022857">
    <property type="term" value="F:transmembrane transporter activity"/>
    <property type="evidence" value="ECO:0007669"/>
    <property type="project" value="InterPro"/>
</dbReference>
<feature type="transmembrane region" description="Helical" evidence="6">
    <location>
        <begin position="386"/>
        <end position="404"/>
    </location>
</feature>
<dbReference type="STRING" id="1036808.A0A0C2ZQ76"/>
<evidence type="ECO:0000256" key="5">
    <source>
        <dbReference type="ARBA" id="ARBA00023136"/>
    </source>
</evidence>
<proteinExistence type="predicted"/>
<keyword evidence="5 6" id="KW-0472">Membrane</keyword>
<evidence type="ECO:0000313" key="7">
    <source>
        <dbReference type="EMBL" id="KIM54752.1"/>
    </source>
</evidence>
<evidence type="ECO:0008006" key="9">
    <source>
        <dbReference type="Google" id="ProtNLM"/>
    </source>
</evidence>
<dbReference type="AlphaFoldDB" id="A0A0C2ZQ76"/>
<dbReference type="InParanoid" id="A0A0C2ZQ76"/>
<dbReference type="PANTHER" id="PTHR45649:SF6">
    <property type="entry name" value="GABA-SPECIFIC PERMEASE"/>
    <property type="match status" value="1"/>
</dbReference>
<feature type="transmembrane region" description="Helical" evidence="6">
    <location>
        <begin position="52"/>
        <end position="73"/>
    </location>
</feature>
<dbReference type="PANTHER" id="PTHR45649">
    <property type="entry name" value="AMINO-ACID PERMEASE BAT1"/>
    <property type="match status" value="1"/>
</dbReference>
<sequence length="528" mass="56384">MSDPQKLDHISPKAVDIQATHHVVLSADDELLAELGYKAEFKREFSMIETMAFAFSILGAGAAVTSIFSFSLVSGGHVGMVWGWLIPCFFVMTVALSMAEFASSMPTSAGLYYFSAKMAPPKWAPLASWITGWANITGQITLVCSIDFTCAQMIASAITVASDGSTVLGTGPTFGILLAILFFHGVVCSAATSVLARLNLLYAIINFGTTISAIIALFICSGDKRVSTKDAFTLFENNTGWSNDGWAFLLAFTSPMWVLTGYDSAAHISEETAGATRSAPAAILFGVVGTQVLGWLLLIAASFATTSVTDLLATDLPLPMGQLFLDVLGKRGMLAIWSMIIVVQAGLSRAAQGVDASRVVFAFARDNALPCSRLWKRINPRTRTPVNAVWFVIGGSALCGLLSFSTAALGSLAGASVIGFYVSYIAPVFLRITCGRDKLLPGAFSLGKWYLPIGVVAIAWVAFIVVLLCFPTAQATTAEEMNYAVVIIIGVFSFASVMWVLSARKWFSGPIKTIDEPVPPMDVKERLD</sequence>
<organism evidence="7 8">
    <name type="scientific">Scleroderma citrinum Foug A</name>
    <dbReference type="NCBI Taxonomy" id="1036808"/>
    <lineage>
        <taxon>Eukaryota</taxon>
        <taxon>Fungi</taxon>
        <taxon>Dikarya</taxon>
        <taxon>Basidiomycota</taxon>
        <taxon>Agaricomycotina</taxon>
        <taxon>Agaricomycetes</taxon>
        <taxon>Agaricomycetidae</taxon>
        <taxon>Boletales</taxon>
        <taxon>Sclerodermatineae</taxon>
        <taxon>Sclerodermataceae</taxon>
        <taxon>Scleroderma</taxon>
    </lineage>
</organism>
<evidence type="ECO:0000313" key="8">
    <source>
        <dbReference type="Proteomes" id="UP000053989"/>
    </source>
</evidence>
<keyword evidence="8" id="KW-1185">Reference proteome</keyword>
<feature type="transmembrane region" description="Helical" evidence="6">
    <location>
        <begin position="410"/>
        <end position="430"/>
    </location>
</feature>
<dbReference type="Proteomes" id="UP000053989">
    <property type="component" value="Unassembled WGS sequence"/>
</dbReference>
<dbReference type="Pfam" id="PF13520">
    <property type="entry name" value="AA_permease_2"/>
    <property type="match status" value="1"/>
</dbReference>
<evidence type="ECO:0000256" key="2">
    <source>
        <dbReference type="ARBA" id="ARBA00022448"/>
    </source>
</evidence>
<dbReference type="EMBL" id="KN822148">
    <property type="protein sequence ID" value="KIM54752.1"/>
    <property type="molecule type" value="Genomic_DNA"/>
</dbReference>
<feature type="transmembrane region" description="Helical" evidence="6">
    <location>
        <begin position="281"/>
        <end position="303"/>
    </location>
</feature>
<keyword evidence="2" id="KW-0813">Transport</keyword>
<keyword evidence="4 6" id="KW-1133">Transmembrane helix</keyword>
<accession>A0A0C2ZQ76</accession>
<feature type="transmembrane region" description="Helical" evidence="6">
    <location>
        <begin position="481"/>
        <end position="501"/>
    </location>
</feature>
<comment type="subcellular location">
    <subcellularLocation>
        <location evidence="1">Membrane</location>
        <topology evidence="1">Multi-pass membrane protein</topology>
    </subcellularLocation>
</comment>
<keyword evidence="3 6" id="KW-0812">Transmembrane</keyword>
<feature type="transmembrane region" description="Helical" evidence="6">
    <location>
        <begin position="200"/>
        <end position="220"/>
    </location>
</feature>
<reference evidence="8" key="2">
    <citation type="submission" date="2015-01" db="EMBL/GenBank/DDBJ databases">
        <title>Evolutionary Origins and Diversification of the Mycorrhizal Mutualists.</title>
        <authorList>
            <consortium name="DOE Joint Genome Institute"/>
            <consortium name="Mycorrhizal Genomics Consortium"/>
            <person name="Kohler A."/>
            <person name="Kuo A."/>
            <person name="Nagy L.G."/>
            <person name="Floudas D."/>
            <person name="Copeland A."/>
            <person name="Barry K.W."/>
            <person name="Cichocki N."/>
            <person name="Veneault-Fourrey C."/>
            <person name="LaButti K."/>
            <person name="Lindquist E.A."/>
            <person name="Lipzen A."/>
            <person name="Lundell T."/>
            <person name="Morin E."/>
            <person name="Murat C."/>
            <person name="Riley R."/>
            <person name="Ohm R."/>
            <person name="Sun H."/>
            <person name="Tunlid A."/>
            <person name="Henrissat B."/>
            <person name="Grigoriev I.V."/>
            <person name="Hibbett D.S."/>
            <person name="Martin F."/>
        </authorList>
    </citation>
    <scope>NUCLEOTIDE SEQUENCE [LARGE SCALE GENOMIC DNA]</scope>
    <source>
        <strain evidence="8">Foug A</strain>
    </source>
</reference>
<protein>
    <recommendedName>
        <fullName evidence="9">Amino acid permease/ SLC12A domain-containing protein</fullName>
    </recommendedName>
</protein>
<evidence type="ECO:0000256" key="6">
    <source>
        <dbReference type="SAM" id="Phobius"/>
    </source>
</evidence>
<dbReference type="PIRSF" id="PIRSF006060">
    <property type="entry name" value="AA_transporter"/>
    <property type="match status" value="1"/>
</dbReference>
<feature type="transmembrane region" description="Helical" evidence="6">
    <location>
        <begin position="79"/>
        <end position="99"/>
    </location>
</feature>
<feature type="transmembrane region" description="Helical" evidence="6">
    <location>
        <begin position="450"/>
        <end position="475"/>
    </location>
</feature>
<gene>
    <name evidence="7" type="ORF">SCLCIDRAFT_136114</name>
</gene>
<dbReference type="OrthoDB" id="3900342at2759"/>
<reference evidence="7 8" key="1">
    <citation type="submission" date="2014-04" db="EMBL/GenBank/DDBJ databases">
        <authorList>
            <consortium name="DOE Joint Genome Institute"/>
            <person name="Kuo A."/>
            <person name="Kohler A."/>
            <person name="Nagy L.G."/>
            <person name="Floudas D."/>
            <person name="Copeland A."/>
            <person name="Barry K.W."/>
            <person name="Cichocki N."/>
            <person name="Veneault-Fourrey C."/>
            <person name="LaButti K."/>
            <person name="Lindquist E.A."/>
            <person name="Lipzen A."/>
            <person name="Lundell T."/>
            <person name="Morin E."/>
            <person name="Murat C."/>
            <person name="Sun H."/>
            <person name="Tunlid A."/>
            <person name="Henrissat B."/>
            <person name="Grigoriev I.V."/>
            <person name="Hibbett D.S."/>
            <person name="Martin F."/>
            <person name="Nordberg H.P."/>
            <person name="Cantor M.N."/>
            <person name="Hua S.X."/>
        </authorList>
    </citation>
    <scope>NUCLEOTIDE SEQUENCE [LARGE SCALE GENOMIC DNA]</scope>
    <source>
        <strain evidence="7 8">Foug A</strain>
    </source>
</reference>
<evidence type="ECO:0000256" key="3">
    <source>
        <dbReference type="ARBA" id="ARBA00022692"/>
    </source>
</evidence>
<feature type="transmembrane region" description="Helical" evidence="6">
    <location>
        <begin position="174"/>
        <end position="194"/>
    </location>
</feature>